<organism evidence="1 2">
    <name type="scientific">Halomarina halobia</name>
    <dbReference type="NCBI Taxonomy" id="3033386"/>
    <lineage>
        <taxon>Archaea</taxon>
        <taxon>Methanobacteriati</taxon>
        <taxon>Methanobacteriota</taxon>
        <taxon>Stenosarchaea group</taxon>
        <taxon>Halobacteria</taxon>
        <taxon>Halobacteriales</taxon>
        <taxon>Natronomonadaceae</taxon>
        <taxon>Halomarina</taxon>
    </lineage>
</organism>
<dbReference type="AlphaFoldDB" id="A0ABD6A8P5"/>
<accession>A0ABD6A8P5</accession>
<evidence type="ECO:0000313" key="1">
    <source>
        <dbReference type="EMBL" id="MFC7316994.1"/>
    </source>
</evidence>
<evidence type="ECO:0000313" key="2">
    <source>
        <dbReference type="Proteomes" id="UP001596547"/>
    </source>
</evidence>
<keyword evidence="2" id="KW-1185">Reference proteome</keyword>
<reference evidence="1 2" key="1">
    <citation type="journal article" date="2019" name="Int. J. Syst. Evol. Microbiol.">
        <title>The Global Catalogue of Microorganisms (GCM) 10K type strain sequencing project: providing services to taxonomists for standard genome sequencing and annotation.</title>
        <authorList>
            <consortium name="The Broad Institute Genomics Platform"/>
            <consortium name="The Broad Institute Genome Sequencing Center for Infectious Disease"/>
            <person name="Wu L."/>
            <person name="Ma J."/>
        </authorList>
    </citation>
    <scope>NUCLEOTIDE SEQUENCE [LARGE SCALE GENOMIC DNA]</scope>
    <source>
        <strain evidence="1 2">PSR21</strain>
    </source>
</reference>
<proteinExistence type="predicted"/>
<dbReference type="RefSeq" id="WP_276303747.1">
    <property type="nucleotide sequence ID" value="NZ_CP119992.1"/>
</dbReference>
<name>A0ABD6A8P5_9EURY</name>
<comment type="caution">
    <text evidence="1">The sequence shown here is derived from an EMBL/GenBank/DDBJ whole genome shotgun (WGS) entry which is preliminary data.</text>
</comment>
<dbReference type="Proteomes" id="UP001596547">
    <property type="component" value="Unassembled WGS sequence"/>
</dbReference>
<sequence length="135" mass="14714">MRRVTRNLVVGLAVLGVLLLALGALPSYLRSGDPYYLAATEVPEYEGPTVDAADLSERRFPYTTEALSDGRSSAYYEGPTGFKEAFTHSPFDELNELDQRDRDEAGRDGGAVNGTTAHVTRDGTVYRVRLVGGTR</sequence>
<gene>
    <name evidence="1" type="ORF">ACFQPE_09325</name>
</gene>
<dbReference type="EMBL" id="JBHTBF010000002">
    <property type="protein sequence ID" value="MFC7316994.1"/>
    <property type="molecule type" value="Genomic_DNA"/>
</dbReference>
<dbReference type="GeneID" id="79316353"/>
<protein>
    <submittedName>
        <fullName evidence="1">Uncharacterized protein</fullName>
    </submittedName>
</protein>